<comment type="caution">
    <text evidence="2">The sequence shown here is derived from an EMBL/GenBank/DDBJ whole genome shotgun (WGS) entry which is preliminary data.</text>
</comment>
<feature type="compositionally biased region" description="Low complexity" evidence="1">
    <location>
        <begin position="566"/>
        <end position="576"/>
    </location>
</feature>
<feature type="region of interest" description="Disordered" evidence="1">
    <location>
        <begin position="554"/>
        <end position="583"/>
    </location>
</feature>
<dbReference type="Proteomes" id="UP000249638">
    <property type="component" value="Unassembled WGS sequence"/>
</dbReference>
<gene>
    <name evidence="2" type="ORF">C7416_10798</name>
</gene>
<dbReference type="AlphaFoldDB" id="A0A2W7NU98"/>
<evidence type="ECO:0000313" key="3">
    <source>
        <dbReference type="Proteomes" id="UP000249638"/>
    </source>
</evidence>
<protein>
    <submittedName>
        <fullName evidence="2">Uncharacterized protein</fullName>
    </submittedName>
</protein>
<feature type="region of interest" description="Disordered" evidence="1">
    <location>
        <begin position="220"/>
        <end position="298"/>
    </location>
</feature>
<keyword evidence="3" id="KW-1185">Reference proteome</keyword>
<proteinExistence type="predicted"/>
<sequence>MSLTDDISKFCKDLVLGDFEEEPGNAAMIVGGLISLIPIADQVLDVRDLSGMIYRVSKKGANNCKTDDWVDLSLAAFGCVPELGSLFKTIVKPLWKRRAALRGTMRGEAFISAMLGKAKGKAITFIKTLDWAGNTQLAIQQMDAALTACDQFLAELEKSRWWVPDSLEGLAGDLRPGLKSIRGPLHTGIQQGIRALRQFVTELVGEDGYRVAQLAVAAASSSASPASRKAGARGSSGPSRSSSQSRQTPAARSDAPPQRRSTPPAEQQQAKHKQQRDTNRQQVERGGGPMTTATRVTRASWKAIGNRYKGLIGEHMAHYYHMKLHAPEAWPHGKVEGRHKGAEWKGPKRLVTEQNMAATPTELIPEHLVRVNQSGVDGVWSMGGNVFHFVEAKASESAGALFGQAAESWRERTDGKRSAKIPPPAGLTERQYALWCMLSQPRKGLQMSRPWLRRSVSPSMLRGNEEHRFTYVFFAIPSASPPKGYVPRPGQSLEKGVSPGIIDHVAASAKIGAITLSGGDVYDLALHDEHKPTHGLSDQFSYHEHDELNDIFEREQKLAGTRNRGRQTSGTPSGRRSSTRRNP</sequence>
<dbReference type="InterPro" id="IPR049802">
    <property type="entry name" value="RhsC-like_FIX"/>
</dbReference>
<dbReference type="EMBL" id="QKZN01000007">
    <property type="protein sequence ID" value="PZX26028.1"/>
    <property type="molecule type" value="Genomic_DNA"/>
</dbReference>
<organism evidence="2 3">
    <name type="scientific">Cupriavidus phytorum</name>
    <dbReference type="NCBI Taxonomy" id="3024399"/>
    <lineage>
        <taxon>Bacteria</taxon>
        <taxon>Pseudomonadati</taxon>
        <taxon>Pseudomonadota</taxon>
        <taxon>Betaproteobacteria</taxon>
        <taxon>Burkholderiales</taxon>
        <taxon>Burkholderiaceae</taxon>
        <taxon>Cupriavidus</taxon>
    </lineage>
</organism>
<feature type="compositionally biased region" description="Polar residues" evidence="1">
    <location>
        <begin position="259"/>
        <end position="268"/>
    </location>
</feature>
<evidence type="ECO:0000313" key="2">
    <source>
        <dbReference type="EMBL" id="PZX26028.1"/>
    </source>
</evidence>
<reference evidence="2" key="1">
    <citation type="submission" date="2018-06" db="EMBL/GenBank/DDBJ databases">
        <title>Genomic Encyclopedia of Type Strains, Phase IV (KMG-V): Genome sequencing to study the core and pangenomes of soil and plant-associated prokaryotes.</title>
        <authorList>
            <person name="Whitman W."/>
        </authorList>
    </citation>
    <scope>NUCLEOTIDE SEQUENCE [LARGE SCALE GENOMIC DNA]</scope>
    <source>
        <strain evidence="2">MLR2-44</strain>
    </source>
</reference>
<dbReference type="CDD" id="cd20746">
    <property type="entry name" value="FIX_Ntox15_NUC_DUF4112_RhsA-like"/>
    <property type="match status" value="1"/>
</dbReference>
<name>A0A2W7NU98_9BURK</name>
<evidence type="ECO:0000256" key="1">
    <source>
        <dbReference type="SAM" id="MobiDB-lite"/>
    </source>
</evidence>
<feature type="compositionally biased region" description="Low complexity" evidence="1">
    <location>
        <begin position="220"/>
        <end position="253"/>
    </location>
</feature>
<accession>A0A2W7NU98</accession>